<protein>
    <submittedName>
        <fullName evidence="8">DNA-3-methyladenine glycosylase II</fullName>
    </submittedName>
</protein>
<keyword evidence="3" id="KW-0805">Transcription regulation</keyword>
<dbReference type="SUPFAM" id="SSF46689">
    <property type="entry name" value="Homeodomain-like"/>
    <property type="match status" value="1"/>
</dbReference>
<evidence type="ECO:0000256" key="4">
    <source>
        <dbReference type="ARBA" id="ARBA00023125"/>
    </source>
</evidence>
<dbReference type="InterPro" id="IPR009057">
    <property type="entry name" value="Homeodomain-like_sf"/>
</dbReference>
<dbReference type="InterPro" id="IPR010316">
    <property type="entry name" value="AlkA_N"/>
</dbReference>
<keyword evidence="5" id="KW-0010">Activator</keyword>
<dbReference type="GO" id="GO:0008270">
    <property type="term" value="F:zinc ion binding"/>
    <property type="evidence" value="ECO:0007669"/>
    <property type="project" value="InterPro"/>
</dbReference>
<evidence type="ECO:0000256" key="6">
    <source>
        <dbReference type="ARBA" id="ARBA00023163"/>
    </source>
</evidence>
<keyword evidence="2" id="KW-0489">Methyltransferase</keyword>
<organism evidence="8 9">
    <name type="scientific">Actinokineospora cianjurensis</name>
    <dbReference type="NCBI Taxonomy" id="585224"/>
    <lineage>
        <taxon>Bacteria</taxon>
        <taxon>Bacillati</taxon>
        <taxon>Actinomycetota</taxon>
        <taxon>Actinomycetes</taxon>
        <taxon>Pseudonocardiales</taxon>
        <taxon>Pseudonocardiaceae</taxon>
        <taxon>Actinokineospora</taxon>
    </lineage>
</organism>
<dbReference type="Pfam" id="PF02805">
    <property type="entry name" value="Ada_Zn_binding"/>
    <property type="match status" value="1"/>
</dbReference>
<dbReference type="Gene3D" id="1.10.340.30">
    <property type="entry name" value="Hypothetical protein, domain 2"/>
    <property type="match status" value="1"/>
</dbReference>
<dbReference type="PANTHER" id="PTHR46796:SF6">
    <property type="entry name" value="ARAC SUBFAMILY"/>
    <property type="match status" value="1"/>
</dbReference>
<dbReference type="SUPFAM" id="SSF57884">
    <property type="entry name" value="Ada DNA repair protein, N-terminal domain (N-Ada 10)"/>
    <property type="match status" value="1"/>
</dbReference>
<dbReference type="Proteomes" id="UP000282454">
    <property type="component" value="Unassembled WGS sequence"/>
</dbReference>
<evidence type="ECO:0000256" key="3">
    <source>
        <dbReference type="ARBA" id="ARBA00023015"/>
    </source>
</evidence>
<dbReference type="InterPro" id="IPR011257">
    <property type="entry name" value="DNA_glycosylase"/>
</dbReference>
<evidence type="ECO:0000259" key="7">
    <source>
        <dbReference type="PROSITE" id="PS01124"/>
    </source>
</evidence>
<evidence type="ECO:0000313" key="9">
    <source>
        <dbReference type="Proteomes" id="UP000282454"/>
    </source>
</evidence>
<dbReference type="InterPro" id="IPR004026">
    <property type="entry name" value="Ada_DNA_repair_Zn-bd"/>
</dbReference>
<dbReference type="InterPro" id="IPR018060">
    <property type="entry name" value="HTH_AraC"/>
</dbReference>
<dbReference type="PANTHER" id="PTHR46796">
    <property type="entry name" value="HTH-TYPE TRANSCRIPTIONAL ACTIVATOR RHAS-RELATED"/>
    <property type="match status" value="1"/>
</dbReference>
<dbReference type="Gene3D" id="3.40.10.10">
    <property type="entry name" value="DNA Methylphosphotriester Repair Domain"/>
    <property type="match status" value="1"/>
</dbReference>
<proteinExistence type="predicted"/>
<gene>
    <name evidence="8" type="ORF">CLV68_6272</name>
</gene>
<dbReference type="Pfam" id="PF12833">
    <property type="entry name" value="HTH_18"/>
    <property type="match status" value="1"/>
</dbReference>
<dbReference type="SUPFAM" id="SSF48150">
    <property type="entry name" value="DNA-glycosylase"/>
    <property type="match status" value="1"/>
</dbReference>
<dbReference type="SMART" id="SM01009">
    <property type="entry name" value="AlkA_N"/>
    <property type="match status" value="1"/>
</dbReference>
<keyword evidence="2" id="KW-0808">Transferase</keyword>
<keyword evidence="6" id="KW-0804">Transcription</keyword>
<dbReference type="Gene3D" id="3.30.310.20">
    <property type="entry name" value="DNA-3-methyladenine glycosylase AlkA, N-terminal domain"/>
    <property type="match status" value="1"/>
</dbReference>
<feature type="domain" description="HTH araC/xylS-type" evidence="7">
    <location>
        <begin position="84"/>
        <end position="182"/>
    </location>
</feature>
<dbReference type="InterPro" id="IPR050204">
    <property type="entry name" value="AraC_XylS_family_regulators"/>
</dbReference>
<keyword evidence="9" id="KW-1185">Reference proteome</keyword>
<dbReference type="GO" id="GO:0003700">
    <property type="term" value="F:DNA-binding transcription factor activity"/>
    <property type="evidence" value="ECO:0007669"/>
    <property type="project" value="InterPro"/>
</dbReference>
<dbReference type="GO" id="GO:0006281">
    <property type="term" value="P:DNA repair"/>
    <property type="evidence" value="ECO:0007669"/>
    <property type="project" value="InterPro"/>
</dbReference>
<dbReference type="GO" id="GO:0032259">
    <property type="term" value="P:methylation"/>
    <property type="evidence" value="ECO:0007669"/>
    <property type="project" value="UniProtKB-KW"/>
</dbReference>
<reference evidence="8 9" key="1">
    <citation type="submission" date="2018-10" db="EMBL/GenBank/DDBJ databases">
        <title>Genomic Encyclopedia of Archaeal and Bacterial Type Strains, Phase II (KMG-II): from individual species to whole genera.</title>
        <authorList>
            <person name="Goeker M."/>
        </authorList>
    </citation>
    <scope>NUCLEOTIDE SEQUENCE [LARGE SCALE GENOMIC DNA]</scope>
    <source>
        <strain evidence="8 9">DSM 45657</strain>
    </source>
</reference>
<sequence length="484" mass="51400">MICGGCGWRSRPGSPKPGGMTTFSAVVTTGIYCRPGCGAKPLAENVRTFELAAHAEAAGFRACLRCRPYRVAGPVAADAPELVCRAVQLIIAGALDSGTEAALGARLALSPRHLRRLFHEHLGVTPNQLARSRRAHFARRLLDDSDLTVADVAFAAGFGSVRQFNREMRLVFRASPVELRDRRRRADRLVADGGLVMRLPFTPPLHWDALLGFLSARAVPGVESVRDGVYRRTISLDGEAGVLEVRRGGPDHLLLWAHLPFWEGLIHVVERVARVFGVDADLAPAEAALADDPVIGPLIAARPGLRVPGAWGVFEVAVDAVLGQHSPRAEVRAQLAALVAAAGSPVHGLDGGLTHLFPSATTLADADLLSLGLPDTAATTLRAFATAVAADETLLDAGATLADLTRRLRAQPGITAATAHHIALRLGHPDAFPDTVAARTTTDPERWRPWRALAAIHLITAGEPGREAPADTALGTWTPHRVGT</sequence>
<dbReference type="SUPFAM" id="SSF55945">
    <property type="entry name" value="TATA-box binding protein-like"/>
    <property type="match status" value="1"/>
</dbReference>
<dbReference type="AlphaFoldDB" id="A0A421AVF2"/>
<dbReference type="SMART" id="SM00342">
    <property type="entry name" value="HTH_ARAC"/>
    <property type="match status" value="1"/>
</dbReference>
<evidence type="ECO:0000256" key="5">
    <source>
        <dbReference type="ARBA" id="ARBA00023159"/>
    </source>
</evidence>
<name>A0A421AVF2_9PSEU</name>
<comment type="caution">
    <text evidence="8">The sequence shown here is derived from an EMBL/GenBank/DDBJ whole genome shotgun (WGS) entry which is preliminary data.</text>
</comment>
<dbReference type="PROSITE" id="PS01124">
    <property type="entry name" value="HTH_ARAC_FAMILY_2"/>
    <property type="match status" value="1"/>
</dbReference>
<dbReference type="InterPro" id="IPR037046">
    <property type="entry name" value="AlkA_N_sf"/>
</dbReference>
<evidence type="ECO:0000256" key="2">
    <source>
        <dbReference type="ARBA" id="ARBA00022603"/>
    </source>
</evidence>
<dbReference type="Pfam" id="PF06029">
    <property type="entry name" value="AlkA_N"/>
    <property type="match status" value="1"/>
</dbReference>
<evidence type="ECO:0000313" key="8">
    <source>
        <dbReference type="EMBL" id="RLK53893.1"/>
    </source>
</evidence>
<dbReference type="EMBL" id="RCDD01000009">
    <property type="protein sequence ID" value="RLK53893.1"/>
    <property type="molecule type" value="Genomic_DNA"/>
</dbReference>
<evidence type="ECO:0000256" key="1">
    <source>
        <dbReference type="ARBA" id="ARBA00001947"/>
    </source>
</evidence>
<dbReference type="InterPro" id="IPR035451">
    <property type="entry name" value="Ada-like_dom_sf"/>
</dbReference>
<comment type="cofactor">
    <cofactor evidence="1">
        <name>Zn(2+)</name>
        <dbReference type="ChEBI" id="CHEBI:29105"/>
    </cofactor>
</comment>
<keyword evidence="4" id="KW-0238">DNA-binding</keyword>
<dbReference type="Gene3D" id="1.10.10.60">
    <property type="entry name" value="Homeodomain-like"/>
    <property type="match status" value="1"/>
</dbReference>
<dbReference type="GO" id="GO:0008168">
    <property type="term" value="F:methyltransferase activity"/>
    <property type="evidence" value="ECO:0007669"/>
    <property type="project" value="UniProtKB-KW"/>
</dbReference>
<dbReference type="GO" id="GO:0043565">
    <property type="term" value="F:sequence-specific DNA binding"/>
    <property type="evidence" value="ECO:0007669"/>
    <property type="project" value="InterPro"/>
</dbReference>
<accession>A0A421AVF2</accession>